<dbReference type="EMBL" id="JABXBU010000003">
    <property type="protein sequence ID" value="KAF8793468.1"/>
    <property type="molecule type" value="Genomic_DNA"/>
</dbReference>
<accession>A0A8T0FTC9</accession>
<evidence type="ECO:0000313" key="1">
    <source>
        <dbReference type="EMBL" id="KAF8793468.1"/>
    </source>
</evidence>
<sequence>MGNAIPLNWRVQEDSLLFANTVGLESECPIQHNCISSQLNTSGAGNAMEVLETIRHLDRKFVSNPTAALICFWQHALQRSDLLPVLLFSPASNLSAFTLHCWQQGRGLSGETSPIYDALHNTLQRENIFIVTQMTYVFNMVISERASILDQLKLGISILRTQPMRRKSDVAKPCWKGRSSELKEARHRAVAIATSVCQFPSLRGEIVWDIGK</sequence>
<dbReference type="AlphaFoldDB" id="A0A8T0FTC9"/>
<proteinExistence type="predicted"/>
<keyword evidence="2" id="KW-1185">Reference proteome</keyword>
<dbReference type="Proteomes" id="UP000807504">
    <property type="component" value="Unassembled WGS sequence"/>
</dbReference>
<gene>
    <name evidence="1" type="ORF">HNY73_004945</name>
</gene>
<protein>
    <submittedName>
        <fullName evidence="1">Uncharacterized protein</fullName>
    </submittedName>
</protein>
<name>A0A8T0FTC9_ARGBR</name>
<organism evidence="1 2">
    <name type="scientific">Argiope bruennichi</name>
    <name type="common">Wasp spider</name>
    <name type="synonym">Aranea bruennichi</name>
    <dbReference type="NCBI Taxonomy" id="94029"/>
    <lineage>
        <taxon>Eukaryota</taxon>
        <taxon>Metazoa</taxon>
        <taxon>Ecdysozoa</taxon>
        <taxon>Arthropoda</taxon>
        <taxon>Chelicerata</taxon>
        <taxon>Arachnida</taxon>
        <taxon>Araneae</taxon>
        <taxon>Araneomorphae</taxon>
        <taxon>Entelegynae</taxon>
        <taxon>Araneoidea</taxon>
        <taxon>Araneidae</taxon>
        <taxon>Argiope</taxon>
    </lineage>
</organism>
<reference evidence="1" key="1">
    <citation type="journal article" date="2020" name="bioRxiv">
        <title>Chromosome-level reference genome of the European wasp spider Argiope bruennichi: a resource for studies on range expansion and evolutionary adaptation.</title>
        <authorList>
            <person name="Sheffer M.M."/>
            <person name="Hoppe A."/>
            <person name="Krehenwinkel H."/>
            <person name="Uhl G."/>
            <person name="Kuss A.W."/>
            <person name="Jensen L."/>
            <person name="Jensen C."/>
            <person name="Gillespie R.G."/>
            <person name="Hoff K.J."/>
            <person name="Prost S."/>
        </authorList>
    </citation>
    <scope>NUCLEOTIDE SEQUENCE</scope>
</reference>
<reference evidence="1" key="2">
    <citation type="submission" date="2020-06" db="EMBL/GenBank/DDBJ databases">
        <authorList>
            <person name="Sheffer M."/>
        </authorList>
    </citation>
    <scope>NUCLEOTIDE SEQUENCE</scope>
</reference>
<comment type="caution">
    <text evidence="1">The sequence shown here is derived from an EMBL/GenBank/DDBJ whole genome shotgun (WGS) entry which is preliminary data.</text>
</comment>
<evidence type="ECO:0000313" key="2">
    <source>
        <dbReference type="Proteomes" id="UP000807504"/>
    </source>
</evidence>